<feature type="compositionally biased region" description="Basic and acidic residues" evidence="1">
    <location>
        <begin position="17"/>
        <end position="39"/>
    </location>
</feature>
<dbReference type="KEGG" id="stir:DDW44_28790"/>
<evidence type="ECO:0000256" key="1">
    <source>
        <dbReference type="SAM" id="MobiDB-lite"/>
    </source>
</evidence>
<reference evidence="2 3" key="1">
    <citation type="submission" date="2018-05" db="EMBL/GenBank/DDBJ databases">
        <title>Complete genome sequence of sponge-derived Streptomyces sp. HNM0039.</title>
        <authorList>
            <person name="Huang X."/>
            <person name="Zhou S."/>
        </authorList>
    </citation>
    <scope>NUCLEOTIDE SEQUENCE [LARGE SCALE GENOMIC DNA]</scope>
    <source>
        <strain evidence="2 3">HNM0039</strain>
    </source>
</reference>
<proteinExistence type="predicted"/>
<keyword evidence="3" id="KW-1185">Reference proteome</keyword>
<gene>
    <name evidence="2" type="ORF">DDW44_28790</name>
</gene>
<organism evidence="2 3">
    <name type="scientific">Streptomyces tirandamycinicus</name>
    <dbReference type="NCBI Taxonomy" id="2174846"/>
    <lineage>
        <taxon>Bacteria</taxon>
        <taxon>Bacillati</taxon>
        <taxon>Actinomycetota</taxon>
        <taxon>Actinomycetes</taxon>
        <taxon>Kitasatosporales</taxon>
        <taxon>Streptomycetaceae</taxon>
        <taxon>Streptomyces</taxon>
    </lineage>
</organism>
<dbReference type="Proteomes" id="UP000244900">
    <property type="component" value="Chromosome"/>
</dbReference>
<evidence type="ECO:0000313" key="3">
    <source>
        <dbReference type="Proteomes" id="UP000244900"/>
    </source>
</evidence>
<feature type="compositionally biased region" description="Polar residues" evidence="1">
    <location>
        <begin position="1"/>
        <end position="11"/>
    </location>
</feature>
<dbReference type="AlphaFoldDB" id="A0A2S1T100"/>
<dbReference type="EMBL" id="CP029188">
    <property type="protein sequence ID" value="AWI32349.1"/>
    <property type="molecule type" value="Genomic_DNA"/>
</dbReference>
<accession>A0A2S1T100</accession>
<sequence length="85" mass="9678">MNRTQRQSGNAGTVEELVEREVREAETDVTERDRARRGDALTPDEEAQEEAQGHVRDRRRRTVHPPNAVSPPLETPPRGGRRPSR</sequence>
<name>A0A2S1T100_9ACTN</name>
<protein>
    <submittedName>
        <fullName evidence="2">Uncharacterized protein</fullName>
    </submittedName>
</protein>
<evidence type="ECO:0000313" key="2">
    <source>
        <dbReference type="EMBL" id="AWI32349.1"/>
    </source>
</evidence>
<feature type="region of interest" description="Disordered" evidence="1">
    <location>
        <begin position="1"/>
        <end position="85"/>
    </location>
</feature>